<dbReference type="RefSeq" id="WP_235862284.1">
    <property type="nucleotide sequence ID" value="NZ_FWFL01000005.1"/>
</dbReference>
<dbReference type="Proteomes" id="UP000193827">
    <property type="component" value="Unassembled WGS sequence"/>
</dbReference>
<accession>A0A1Y5SSU8</accession>
<evidence type="ECO:0000256" key="1">
    <source>
        <dbReference type="SAM" id="MobiDB-lite"/>
    </source>
</evidence>
<keyword evidence="4" id="KW-1185">Reference proteome</keyword>
<protein>
    <recommendedName>
        <fullName evidence="5">Lipoprotein</fullName>
    </recommendedName>
</protein>
<dbReference type="PROSITE" id="PS51257">
    <property type="entry name" value="PROKAR_LIPOPROTEIN"/>
    <property type="match status" value="1"/>
</dbReference>
<evidence type="ECO:0000313" key="4">
    <source>
        <dbReference type="Proteomes" id="UP000193827"/>
    </source>
</evidence>
<evidence type="ECO:0008006" key="5">
    <source>
        <dbReference type="Google" id="ProtNLM"/>
    </source>
</evidence>
<evidence type="ECO:0000313" key="3">
    <source>
        <dbReference type="EMBL" id="SLN45708.1"/>
    </source>
</evidence>
<name>A0A1Y5SSU8_9RHOB</name>
<evidence type="ECO:0000256" key="2">
    <source>
        <dbReference type="SAM" id="SignalP"/>
    </source>
</evidence>
<gene>
    <name evidence="3" type="ORF">PEL8287_02355</name>
</gene>
<proteinExistence type="predicted"/>
<dbReference type="EMBL" id="FWFL01000005">
    <property type="protein sequence ID" value="SLN45708.1"/>
    <property type="molecule type" value="Genomic_DNA"/>
</dbReference>
<keyword evidence="2" id="KW-0732">Signal</keyword>
<sequence>MTILRKIACLLSVLALLAGCSTPPEQAPDEVSRLAASIRALSPEIDPAEATRAADIAVNYPKQLRSQYGVTDPPLLHNIKVNSGARPRGLCWHWAQDMETRLAQENFKTLDLHRAIANGHTRLLIDHSTVIVSSKGDDMFQGMVLDPWRYGGTLYWAPTNKDEKYTWVPREKVFAMKRARRQGQRFVDASDPSTEPLPEDLALAN</sequence>
<feature type="region of interest" description="Disordered" evidence="1">
    <location>
        <begin position="184"/>
        <end position="205"/>
    </location>
</feature>
<organism evidence="3 4">
    <name type="scientific">Roseovarius litorisediminis</name>
    <dbReference type="NCBI Taxonomy" id="1312363"/>
    <lineage>
        <taxon>Bacteria</taxon>
        <taxon>Pseudomonadati</taxon>
        <taxon>Pseudomonadota</taxon>
        <taxon>Alphaproteobacteria</taxon>
        <taxon>Rhodobacterales</taxon>
        <taxon>Roseobacteraceae</taxon>
        <taxon>Roseovarius</taxon>
    </lineage>
</organism>
<feature type="chain" id="PRO_5013323175" description="Lipoprotein" evidence="2">
    <location>
        <begin position="28"/>
        <end position="205"/>
    </location>
</feature>
<dbReference type="AlphaFoldDB" id="A0A1Y5SSU8"/>
<reference evidence="3 4" key="1">
    <citation type="submission" date="2017-03" db="EMBL/GenBank/DDBJ databases">
        <authorList>
            <person name="Afonso C.L."/>
            <person name="Miller P.J."/>
            <person name="Scott M.A."/>
            <person name="Spackman E."/>
            <person name="Goraichik I."/>
            <person name="Dimitrov K.M."/>
            <person name="Suarez D.L."/>
            <person name="Swayne D.E."/>
        </authorList>
    </citation>
    <scope>NUCLEOTIDE SEQUENCE [LARGE SCALE GENOMIC DNA]</scope>
    <source>
        <strain evidence="3 4">CECT 8287</strain>
    </source>
</reference>
<feature type="signal peptide" evidence="2">
    <location>
        <begin position="1"/>
        <end position="27"/>
    </location>
</feature>